<gene>
    <name evidence="2" type="ORF">H0H81_012702</name>
</gene>
<accession>A0A9P7GRZ3</accession>
<dbReference type="Gene3D" id="2.60.120.330">
    <property type="entry name" value="B-lactam Antibiotic, Isopenicillin N Synthase, Chain"/>
    <property type="match status" value="1"/>
</dbReference>
<sequence>MKEAVTFASHYKELVYFAHGLEILLHTVVESEATLENDSESEDGEIAPDAVLPTVVEFLDHFDAALDVVVGCARKTELTRWRRLFSIVGNPKSLFETCLASQRLKTAGSYLLVLHNLEQLDEKNDDAIRLLKSAVEGKDWQLCRELLRFLHSVDDSGAALRNALLKTNVLNLLEDEEEEEAFGSHPKSLGIIIVRDLPPHYVKYRERLLKLAYKFAKLDEVTREKYTDPATLDGHMESGVSKEIMNGKPDILKGSYYANPIVDIPTISEKERAAHPEYYGRNIWPSSNEMGVEGFEEAFKDLGNSSQTTKARLLHYFPPAPGTALPSDDEPVDSWCGFHLDHSLLTGLCSAMYLREGEGIDAEAIPSPSPASGLYIRTRGGDLAKVSIPVDCLAFQTGEALELATGKKLRATPHCVRVGASHNADKISRETFALFMQPNTDQLLSSSKTFGQFSEAVFQEHYREGNSM</sequence>
<dbReference type="InterPro" id="IPR009771">
    <property type="entry name" value="RIC1_C"/>
</dbReference>
<feature type="domain" description="RIC1 C-terminal alpha solenoid region" evidence="1">
    <location>
        <begin position="2"/>
        <end position="168"/>
    </location>
</feature>
<comment type="caution">
    <text evidence="2">The sequence shown here is derived from an EMBL/GenBank/DDBJ whole genome shotgun (WGS) entry which is preliminary data.</text>
</comment>
<dbReference type="OrthoDB" id="438224at2759"/>
<proteinExistence type="predicted"/>
<reference evidence="2" key="1">
    <citation type="submission" date="2021-02" db="EMBL/GenBank/DDBJ databases">
        <authorList>
            <person name="Nieuwenhuis M."/>
            <person name="Van De Peppel L.J.J."/>
        </authorList>
    </citation>
    <scope>NUCLEOTIDE SEQUENCE</scope>
    <source>
        <strain evidence="2">D49</strain>
    </source>
</reference>
<dbReference type="EMBL" id="JABCKI010000049">
    <property type="protein sequence ID" value="KAG5653493.1"/>
    <property type="molecule type" value="Genomic_DNA"/>
</dbReference>
<dbReference type="AlphaFoldDB" id="A0A9P7GRZ3"/>
<dbReference type="Proteomes" id="UP000717328">
    <property type="component" value="Unassembled WGS sequence"/>
</dbReference>
<name>A0A9P7GRZ3_9AGAR</name>
<dbReference type="Pfam" id="PF07064">
    <property type="entry name" value="RIC1"/>
    <property type="match status" value="1"/>
</dbReference>
<dbReference type="InterPro" id="IPR027443">
    <property type="entry name" value="IPNS-like_sf"/>
</dbReference>
<protein>
    <recommendedName>
        <fullName evidence="1">RIC1 C-terminal alpha solenoid region domain-containing protein</fullName>
    </recommendedName>
</protein>
<dbReference type="PANTHER" id="PTHR48420:SF1">
    <property type="entry name" value="NON-HAEM DIOXYGENASE N-TERMINAL DOMAIN-CONTAINING PROTEIN"/>
    <property type="match status" value="1"/>
</dbReference>
<keyword evidence="3" id="KW-1185">Reference proteome</keyword>
<organism evidence="2 3">
    <name type="scientific">Sphagnurus paluster</name>
    <dbReference type="NCBI Taxonomy" id="117069"/>
    <lineage>
        <taxon>Eukaryota</taxon>
        <taxon>Fungi</taxon>
        <taxon>Dikarya</taxon>
        <taxon>Basidiomycota</taxon>
        <taxon>Agaricomycotina</taxon>
        <taxon>Agaricomycetes</taxon>
        <taxon>Agaricomycetidae</taxon>
        <taxon>Agaricales</taxon>
        <taxon>Tricholomatineae</taxon>
        <taxon>Lyophyllaceae</taxon>
        <taxon>Sphagnurus</taxon>
    </lineage>
</organism>
<evidence type="ECO:0000313" key="3">
    <source>
        <dbReference type="Proteomes" id="UP000717328"/>
    </source>
</evidence>
<dbReference type="SUPFAM" id="SSF51197">
    <property type="entry name" value="Clavaminate synthase-like"/>
    <property type="match status" value="1"/>
</dbReference>
<evidence type="ECO:0000259" key="1">
    <source>
        <dbReference type="Pfam" id="PF07064"/>
    </source>
</evidence>
<evidence type="ECO:0000313" key="2">
    <source>
        <dbReference type="EMBL" id="KAG5653493.1"/>
    </source>
</evidence>
<reference evidence="2" key="2">
    <citation type="submission" date="2021-10" db="EMBL/GenBank/DDBJ databases">
        <title>Phylogenomics reveals ancestral predisposition of the termite-cultivated fungus Termitomyces towards a domesticated lifestyle.</title>
        <authorList>
            <person name="Auxier B."/>
            <person name="Grum-Grzhimaylo A."/>
            <person name="Cardenas M.E."/>
            <person name="Lodge J.D."/>
            <person name="Laessoe T."/>
            <person name="Pedersen O."/>
            <person name="Smith M.E."/>
            <person name="Kuyper T.W."/>
            <person name="Franco-Molano E.A."/>
            <person name="Baroni T.J."/>
            <person name="Aanen D.K."/>
        </authorList>
    </citation>
    <scope>NUCLEOTIDE SEQUENCE</scope>
    <source>
        <strain evidence="2">D49</strain>
    </source>
</reference>
<dbReference type="PANTHER" id="PTHR48420">
    <property type="entry name" value="NON-HAEM DIOXYGENASE N-TERMINAL DOMAIN-CONTAINING PROTEIN"/>
    <property type="match status" value="1"/>
</dbReference>